<organism evidence="1 2">
    <name type="scientific">Thermosediminibacter oceani (strain ATCC BAA-1034 / DSM 16646 / JW/IW-1228P)</name>
    <dbReference type="NCBI Taxonomy" id="555079"/>
    <lineage>
        <taxon>Bacteria</taxon>
        <taxon>Bacillati</taxon>
        <taxon>Bacillota</taxon>
        <taxon>Clostridia</taxon>
        <taxon>Thermosediminibacterales</taxon>
        <taxon>Thermosediminibacteraceae</taxon>
        <taxon>Thermosediminibacter</taxon>
    </lineage>
</organism>
<evidence type="ECO:0000313" key="2">
    <source>
        <dbReference type="Proteomes" id="UP000000272"/>
    </source>
</evidence>
<keyword evidence="2" id="KW-1185">Reference proteome</keyword>
<sequence>MVESDAVITDRTNYKLQKSDFSKAFKMMPTDGPGQISNIVRGSAYIWAMLNDQRINMGN</sequence>
<dbReference type="AlphaFoldDB" id="D9S0K4"/>
<protein>
    <submittedName>
        <fullName evidence="1">Uncharacterized protein</fullName>
    </submittedName>
</protein>
<gene>
    <name evidence="1" type="ordered locus">Toce_2149</name>
</gene>
<evidence type="ECO:0000313" key="1">
    <source>
        <dbReference type="EMBL" id="ADL08862.1"/>
    </source>
</evidence>
<accession>D9S0K4</accession>
<dbReference type="EMBL" id="CP002131">
    <property type="protein sequence ID" value="ADL08862.1"/>
    <property type="molecule type" value="Genomic_DNA"/>
</dbReference>
<dbReference type="STRING" id="555079.Toce_2149"/>
<proteinExistence type="predicted"/>
<dbReference type="KEGG" id="toc:Toce_2149"/>
<name>D9S0K4_THEOJ</name>
<dbReference type="HOGENOM" id="CLU_2959360_0_0_9"/>
<dbReference type="Proteomes" id="UP000000272">
    <property type="component" value="Chromosome"/>
</dbReference>
<reference evidence="1 2" key="1">
    <citation type="journal article" date="2010" name="Stand. Genomic Sci.">
        <title>Complete genome sequence of Thermosediminibacter oceani type strain (JW/IW-1228P).</title>
        <authorList>
            <person name="Pitluck S."/>
            <person name="Yasawong M."/>
            <person name="Munk C."/>
            <person name="Nolan M."/>
            <person name="Lapidus A."/>
            <person name="Lucas S."/>
            <person name="Glavina Del Rio T."/>
            <person name="Tice H."/>
            <person name="Cheng J.F."/>
            <person name="Bruce D."/>
            <person name="Detter C."/>
            <person name="Tapia R."/>
            <person name="Han C."/>
            <person name="Goodwin L."/>
            <person name="Liolios K."/>
            <person name="Ivanova N."/>
            <person name="Mavromatis K."/>
            <person name="Mikhailova N."/>
            <person name="Pati A."/>
            <person name="Chen A."/>
            <person name="Palaniappan K."/>
            <person name="Land M."/>
            <person name="Hauser L."/>
            <person name="Chang Y.J."/>
            <person name="Jeffries C.D."/>
            <person name="Rohde M."/>
            <person name="Spring S."/>
            <person name="Sikorski J."/>
            <person name="Goker M."/>
            <person name="Woyke T."/>
            <person name="Bristow J."/>
            <person name="Eisen J.A."/>
            <person name="Markowitz V."/>
            <person name="Hugenholtz P."/>
            <person name="Kyrpides N.C."/>
            <person name="Klenk H.P."/>
        </authorList>
    </citation>
    <scope>NUCLEOTIDE SEQUENCE [LARGE SCALE GENOMIC DNA]</scope>
    <source>
        <strain evidence="2">ATCC BAA-1034 / DSM 16646 / JW/IW-1228P</strain>
    </source>
</reference>